<dbReference type="GO" id="GO:0051028">
    <property type="term" value="P:mRNA transport"/>
    <property type="evidence" value="ECO:0007669"/>
    <property type="project" value="UniProtKB-KW"/>
</dbReference>
<keyword evidence="24" id="KW-1185">Reference proteome</keyword>
<gene>
    <name evidence="23" type="ORF">CAEBREN_28495</name>
</gene>
<dbReference type="FunFam" id="4.10.1060.10:FF:000001">
    <property type="entry name" value="Nuclear pore complex protein Nup153"/>
    <property type="match status" value="1"/>
</dbReference>
<evidence type="ECO:0000256" key="12">
    <source>
        <dbReference type="ARBA" id="ARBA00023125"/>
    </source>
</evidence>
<evidence type="ECO:0000256" key="8">
    <source>
        <dbReference type="ARBA" id="ARBA00022816"/>
    </source>
</evidence>
<evidence type="ECO:0000313" key="24">
    <source>
        <dbReference type="Proteomes" id="UP000008068"/>
    </source>
</evidence>
<dbReference type="EMBL" id="GL380097">
    <property type="protein sequence ID" value="EGT46427.1"/>
    <property type="molecule type" value="Genomic_DNA"/>
</dbReference>
<evidence type="ECO:0000256" key="15">
    <source>
        <dbReference type="ARBA" id="ARBA00023242"/>
    </source>
</evidence>
<organism evidence="24">
    <name type="scientific">Caenorhabditis brenneri</name>
    <name type="common">Nematode worm</name>
    <dbReference type="NCBI Taxonomy" id="135651"/>
    <lineage>
        <taxon>Eukaryota</taxon>
        <taxon>Metazoa</taxon>
        <taxon>Ecdysozoa</taxon>
        <taxon>Nematoda</taxon>
        <taxon>Chromadorea</taxon>
        <taxon>Rhabditida</taxon>
        <taxon>Rhabditina</taxon>
        <taxon>Rhabditomorpha</taxon>
        <taxon>Rhabditoidea</taxon>
        <taxon>Rhabditidae</taxon>
        <taxon>Peloderinae</taxon>
        <taxon>Caenorhabditis</taxon>
    </lineage>
</organism>
<evidence type="ECO:0000256" key="16">
    <source>
        <dbReference type="ARBA" id="ARBA00060842"/>
    </source>
</evidence>
<keyword evidence="8" id="KW-0509">mRNA transport</keyword>
<dbReference type="Proteomes" id="UP000008068">
    <property type="component" value="Unassembled WGS sequence"/>
</dbReference>
<dbReference type="GO" id="GO:0008139">
    <property type="term" value="F:nuclear localization sequence binding"/>
    <property type="evidence" value="ECO:0007669"/>
    <property type="project" value="TreeGrafter"/>
</dbReference>
<feature type="compositionally biased region" description="Low complexity" evidence="21">
    <location>
        <begin position="920"/>
        <end position="930"/>
    </location>
</feature>
<keyword evidence="10" id="KW-0653">Protein transport</keyword>
<dbReference type="OrthoDB" id="79830at2759"/>
<feature type="compositionally biased region" description="Low complexity" evidence="21">
    <location>
        <begin position="1"/>
        <end position="22"/>
    </location>
</feature>
<feature type="compositionally biased region" description="Basic residues" evidence="21">
    <location>
        <begin position="1199"/>
        <end position="1208"/>
    </location>
</feature>
<evidence type="ECO:0000256" key="10">
    <source>
        <dbReference type="ARBA" id="ARBA00022927"/>
    </source>
</evidence>
<evidence type="ECO:0000256" key="1">
    <source>
        <dbReference type="ARBA" id="ARBA00001947"/>
    </source>
</evidence>
<feature type="compositionally biased region" description="Basic and acidic residues" evidence="21">
    <location>
        <begin position="239"/>
        <end position="252"/>
    </location>
</feature>
<keyword evidence="5" id="KW-0479">Metal-binding</keyword>
<feature type="region of interest" description="Disordered" evidence="21">
    <location>
        <begin position="236"/>
        <end position="268"/>
    </location>
</feature>
<dbReference type="InterPro" id="IPR001876">
    <property type="entry name" value="Znf_RanBP2"/>
</dbReference>
<comment type="similarity">
    <text evidence="16">Belongs to the NUP153 family.</text>
</comment>
<feature type="region of interest" description="Disordered" evidence="21">
    <location>
        <begin position="830"/>
        <end position="852"/>
    </location>
</feature>
<keyword evidence="6" id="KW-0677">Repeat</keyword>
<comment type="cofactor">
    <cofactor evidence="1">
        <name>Zn(2+)</name>
        <dbReference type="ChEBI" id="CHEBI:29105"/>
    </cofactor>
</comment>
<evidence type="ECO:0000256" key="19">
    <source>
        <dbReference type="ARBA" id="ARBA00079437"/>
    </source>
</evidence>
<evidence type="ECO:0000256" key="3">
    <source>
        <dbReference type="ARBA" id="ARBA00004567"/>
    </source>
</evidence>
<dbReference type="GO" id="GO:0005643">
    <property type="term" value="C:nuclear pore"/>
    <property type="evidence" value="ECO:0007669"/>
    <property type="project" value="UniProtKB-SubCell"/>
</dbReference>
<keyword evidence="9" id="KW-0862">Zinc</keyword>
<feature type="domain" description="RanBP2-type" evidence="22">
    <location>
        <begin position="678"/>
        <end position="710"/>
    </location>
</feature>
<evidence type="ECO:0000256" key="4">
    <source>
        <dbReference type="ARBA" id="ARBA00022448"/>
    </source>
</evidence>
<evidence type="ECO:0000256" key="20">
    <source>
        <dbReference type="PROSITE-ProRule" id="PRU00322"/>
    </source>
</evidence>
<feature type="region of interest" description="Disordered" evidence="21">
    <location>
        <begin position="440"/>
        <end position="524"/>
    </location>
</feature>
<keyword evidence="14" id="KW-0472">Membrane</keyword>
<protein>
    <recommendedName>
        <fullName evidence="17">Nuclear pore complex protein Nup153</fullName>
    </recommendedName>
    <alternativeName>
        <fullName evidence="19">153 kDa nucleoporin</fullName>
    </alternativeName>
    <alternativeName>
        <fullName evidence="18">Nucleoporin Nup153</fullName>
    </alternativeName>
</protein>
<keyword evidence="12" id="KW-0238">DNA-binding</keyword>
<keyword evidence="13" id="KW-0906">Nuclear pore complex</keyword>
<keyword evidence="7 20" id="KW-0863">Zinc-finger</keyword>
<evidence type="ECO:0000256" key="5">
    <source>
        <dbReference type="ARBA" id="ARBA00022723"/>
    </source>
</evidence>
<feature type="region of interest" description="Disordered" evidence="21">
    <location>
        <begin position="621"/>
        <end position="649"/>
    </location>
</feature>
<accession>G0P6F5</accession>
<evidence type="ECO:0000256" key="21">
    <source>
        <dbReference type="SAM" id="MobiDB-lite"/>
    </source>
</evidence>
<evidence type="ECO:0000256" key="11">
    <source>
        <dbReference type="ARBA" id="ARBA00023010"/>
    </source>
</evidence>
<feature type="region of interest" description="Disordered" evidence="21">
    <location>
        <begin position="385"/>
        <end position="406"/>
    </location>
</feature>
<dbReference type="GO" id="GO:0008270">
    <property type="term" value="F:zinc ion binding"/>
    <property type="evidence" value="ECO:0007669"/>
    <property type="project" value="UniProtKB-KW"/>
</dbReference>
<dbReference type="PROSITE" id="PS50199">
    <property type="entry name" value="ZF_RANBP2_2"/>
    <property type="match status" value="1"/>
</dbReference>
<dbReference type="eggNOG" id="KOG0845">
    <property type="taxonomic scope" value="Eukaryota"/>
</dbReference>
<dbReference type="AlphaFoldDB" id="G0P6F5"/>
<dbReference type="GO" id="GO:0017056">
    <property type="term" value="F:structural constituent of nuclear pore"/>
    <property type="evidence" value="ECO:0007669"/>
    <property type="project" value="TreeGrafter"/>
</dbReference>
<evidence type="ECO:0000256" key="13">
    <source>
        <dbReference type="ARBA" id="ARBA00023132"/>
    </source>
</evidence>
<feature type="compositionally biased region" description="Low complexity" evidence="21">
    <location>
        <begin position="38"/>
        <end position="49"/>
    </location>
</feature>
<dbReference type="Gene3D" id="4.10.1060.10">
    <property type="entry name" value="Zinc finger, RanBP2-type"/>
    <property type="match status" value="1"/>
</dbReference>
<feature type="compositionally biased region" description="Polar residues" evidence="21">
    <location>
        <begin position="1000"/>
        <end position="1017"/>
    </location>
</feature>
<dbReference type="GO" id="GO:0003677">
    <property type="term" value="F:DNA binding"/>
    <property type="evidence" value="ECO:0007669"/>
    <property type="project" value="UniProtKB-KW"/>
</dbReference>
<feature type="region of interest" description="Disordered" evidence="21">
    <location>
        <begin position="984"/>
        <end position="1036"/>
    </location>
</feature>
<feature type="region of interest" description="Disordered" evidence="21">
    <location>
        <begin position="1"/>
        <end position="52"/>
    </location>
</feature>
<sequence length="1208" mass="125059">MSDKTGGFFSSVGRFFSGGSASKNNEAEKSPSKDSSESRLSSLSPLLPSTAPPPALLKDIISIDDKAPGDLISNGVQSSLVGSQLRYLSPSALASHTTASNGLEVDVEAESDIFFSTPSVSTNRKRQLTELDKQSLPQTFRSDSVKRSRFLNRSLLEPTIKGSLIGDKRLDMSWCGELTSNHSPASSITNFSLLSRHSEATSNGSLSTRTQEIFRRLDGTNTPAKEVQRMSMLRPGLSRPERWSTNEKRDLDVSSIGTPPPPLKKAGDAIPSRIQLISKSMGVSARRSPYWTDLTRRRTSSKNGDNATSETSSLRLLNGTLASAELSSVFSLEVPAPKKTSSSMSTASTTTIDSSNIKKSHASIIKGPDGKPVSRNTFKLNDDIDEEKSEQNLPPLPVETLSNPKPLKLAPGSSLKEGFLDKLAFSFNAPVDIASLVGAKTRSDVSSVRSSESKEVDSDSAESIGKQTSESCSSESDSEESVDGEVVDEVKESRPHTSADTVSTVSNSSNQSSENSSPKVSTGVPLAEKAPAKWLCDACFTSWDQSVSFYHILLSSTESISHTKNELSECGACGGPRPGAGISKETKPQEKQLVSNLKNFAPQQPSSFKFGFGEKSAAVPPTFTSSSSSSSGSTEPATSSTTSTSLEKTTPASVNFSAAPQPTPALATSTVTAIAKPSTGDRVDWECPDCMVSNKSTDDKCPCCQYEKYPSTTSSSNVFGNRAFKPSSGVSSQFGITASSTPKPMFGFGNSKPAEPSPAVTSVFSTAAGASGLLKDNSSIPVSNISSKETEPAKTVGSLFGNFSKSSDSISSVPAAPVFSTPATTSSIFSTNPSSNFGTPSTETAQKDGAKPSVFGTLNTETATIKPVATVSAPLITSTNSLFGSSTIAPAFGSGSLFGTQKPPVEEPKSTPTLPFGVKTSSSSTEPSSSLFGNIKPPAPSTTTSTTNIFGLAQTPSTNLFATKATDSTTSSVFGKPIQFSGEVETTTTDGGVPAKRGLFTSSGPKLTFGGDQNSETPKFGGFGSGTASSTSSTASGNVFSNSNAAPLFGGSSTGVPAFTSSTSTTVPVFGSSSTKPFGTSAPTTGFGVFGSKPSQPGMSTSSSTNSLFSQGPDASNPFGGSTGNNGFNFGASSSTGSTGGSGVFQFGSVPTAPAPSTSSGGPFQFGNNLAAPAAPAPGSMDNAFAYQPSSSVGARKMAMARRRNMRK</sequence>
<evidence type="ECO:0000256" key="18">
    <source>
        <dbReference type="ARBA" id="ARBA00078197"/>
    </source>
</evidence>
<feature type="compositionally biased region" description="Basic and acidic residues" evidence="21">
    <location>
        <begin position="488"/>
        <end position="497"/>
    </location>
</feature>
<evidence type="ECO:0000313" key="23">
    <source>
        <dbReference type="EMBL" id="EGT46427.1"/>
    </source>
</evidence>
<keyword evidence="15" id="KW-0539">Nucleus</keyword>
<dbReference type="InterPro" id="IPR026054">
    <property type="entry name" value="Nucleoporin"/>
</dbReference>
<reference evidence="24" key="1">
    <citation type="submission" date="2011-07" db="EMBL/GenBank/DDBJ databases">
        <authorList>
            <consortium name="Caenorhabditis brenneri Sequencing and Analysis Consortium"/>
            <person name="Wilson R.K."/>
        </authorList>
    </citation>
    <scope>NUCLEOTIDE SEQUENCE [LARGE SCALE GENOMIC DNA]</scope>
    <source>
        <strain evidence="24">PB2801</strain>
    </source>
</reference>
<dbReference type="PANTHER" id="PTHR23193">
    <property type="entry name" value="NUCLEAR PORE COMPLEX PROTEIN NUP"/>
    <property type="match status" value="1"/>
</dbReference>
<keyword evidence="11" id="KW-0811">Translocation</keyword>
<evidence type="ECO:0000256" key="14">
    <source>
        <dbReference type="ARBA" id="ARBA00023136"/>
    </source>
</evidence>
<feature type="region of interest" description="Disordered" evidence="21">
    <location>
        <begin position="902"/>
        <end position="943"/>
    </location>
</feature>
<evidence type="ECO:0000256" key="9">
    <source>
        <dbReference type="ARBA" id="ARBA00022833"/>
    </source>
</evidence>
<feature type="compositionally biased region" description="Low complexity" evidence="21">
    <location>
        <begin position="1144"/>
        <end position="1163"/>
    </location>
</feature>
<dbReference type="GO" id="GO:0031965">
    <property type="term" value="C:nuclear membrane"/>
    <property type="evidence" value="ECO:0007669"/>
    <property type="project" value="UniProtKB-SubCell"/>
</dbReference>
<feature type="region of interest" description="Disordered" evidence="21">
    <location>
        <begin position="1087"/>
        <end position="1208"/>
    </location>
</feature>
<feature type="compositionally biased region" description="Low complexity" evidence="21">
    <location>
        <begin position="1092"/>
        <end position="1137"/>
    </location>
</feature>
<dbReference type="InParanoid" id="G0P6F5"/>
<keyword evidence="4" id="KW-0813">Transport</keyword>
<dbReference type="HOGENOM" id="CLU_272050_0_0_1"/>
<feature type="compositionally biased region" description="Acidic residues" evidence="21">
    <location>
        <begin position="476"/>
        <end position="487"/>
    </location>
</feature>
<feature type="compositionally biased region" description="Low complexity" evidence="21">
    <location>
        <begin position="498"/>
        <end position="521"/>
    </location>
</feature>
<evidence type="ECO:0000259" key="22">
    <source>
        <dbReference type="PROSITE" id="PS50199"/>
    </source>
</evidence>
<evidence type="ECO:0000256" key="6">
    <source>
        <dbReference type="ARBA" id="ARBA00022737"/>
    </source>
</evidence>
<dbReference type="PANTHER" id="PTHR23193:SF23">
    <property type="entry name" value="NUCLEAR PORE COMPLEX PROTEIN NUP153"/>
    <property type="match status" value="1"/>
</dbReference>
<evidence type="ECO:0000256" key="2">
    <source>
        <dbReference type="ARBA" id="ARBA00004126"/>
    </source>
</evidence>
<dbReference type="GO" id="GO:0006606">
    <property type="term" value="P:protein import into nucleus"/>
    <property type="evidence" value="ECO:0007669"/>
    <property type="project" value="TreeGrafter"/>
</dbReference>
<feature type="compositionally biased region" description="Polar residues" evidence="21">
    <location>
        <begin position="830"/>
        <end position="844"/>
    </location>
</feature>
<dbReference type="GO" id="GO:0006405">
    <property type="term" value="P:RNA export from nucleus"/>
    <property type="evidence" value="ECO:0007669"/>
    <property type="project" value="TreeGrafter"/>
</dbReference>
<dbReference type="STRING" id="135651.G0P6F5"/>
<proteinExistence type="inferred from homology"/>
<dbReference type="PROSITE" id="PS01358">
    <property type="entry name" value="ZF_RANBP2_1"/>
    <property type="match status" value="1"/>
</dbReference>
<comment type="subcellular location">
    <subcellularLocation>
        <location evidence="2">Nucleus membrane</location>
    </subcellularLocation>
    <subcellularLocation>
        <location evidence="3">Nucleus</location>
        <location evidence="3">Nuclear pore complex</location>
    </subcellularLocation>
</comment>
<dbReference type="SMART" id="SM00547">
    <property type="entry name" value="ZnF_RBZ"/>
    <property type="match status" value="1"/>
</dbReference>
<feature type="compositionally biased region" description="Basic and acidic residues" evidence="21">
    <location>
        <begin position="25"/>
        <end position="37"/>
    </location>
</feature>
<name>G0P6F5_CAEBE</name>
<evidence type="ECO:0000256" key="7">
    <source>
        <dbReference type="ARBA" id="ARBA00022771"/>
    </source>
</evidence>
<feature type="compositionally biased region" description="Low complexity" evidence="21">
    <location>
        <begin position="1026"/>
        <end position="1036"/>
    </location>
</feature>
<evidence type="ECO:0000256" key="17">
    <source>
        <dbReference type="ARBA" id="ARBA00068609"/>
    </source>
</evidence>
<dbReference type="FunCoup" id="G0P6F5">
    <property type="interactions" value="554"/>
</dbReference>